<reference evidence="1" key="1">
    <citation type="submission" date="2013-04" db="EMBL/GenBank/DDBJ databases">
        <authorList>
            <person name="Qu J."/>
            <person name="Murali S.C."/>
            <person name="Bandaranaike D."/>
            <person name="Bellair M."/>
            <person name="Blankenburg K."/>
            <person name="Chao H."/>
            <person name="Dinh H."/>
            <person name="Doddapaneni H."/>
            <person name="Downs B."/>
            <person name="Dugan-Rocha S."/>
            <person name="Elkadiri S."/>
            <person name="Gnanaolivu R.D."/>
            <person name="Hernandez B."/>
            <person name="Javaid M."/>
            <person name="Jayaseelan J.C."/>
            <person name="Lee S."/>
            <person name="Li M."/>
            <person name="Ming W."/>
            <person name="Munidasa M."/>
            <person name="Muniz J."/>
            <person name="Nguyen L."/>
            <person name="Ongeri F."/>
            <person name="Osuji N."/>
            <person name="Pu L.-L."/>
            <person name="Puazo M."/>
            <person name="Qu C."/>
            <person name="Quiroz J."/>
            <person name="Raj R."/>
            <person name="Weissenberger G."/>
            <person name="Xin Y."/>
            <person name="Zou X."/>
            <person name="Han Y."/>
            <person name="Richards S."/>
            <person name="Worley K."/>
            <person name="Muzny D."/>
            <person name="Gibbs R."/>
        </authorList>
    </citation>
    <scope>NUCLEOTIDE SEQUENCE</scope>
    <source>
        <strain evidence="1">Sampled in the wild</strain>
    </source>
</reference>
<evidence type="ECO:0000313" key="2">
    <source>
        <dbReference type="Proteomes" id="UP000792457"/>
    </source>
</evidence>
<proteinExistence type="predicted"/>
<dbReference type="EMBL" id="KZ308139">
    <property type="protein sequence ID" value="KAG8222654.1"/>
    <property type="molecule type" value="Genomic_DNA"/>
</dbReference>
<comment type="caution">
    <text evidence="1">The sequence shown here is derived from an EMBL/GenBank/DDBJ whole genome shotgun (WGS) entry which is preliminary data.</text>
</comment>
<accession>A0A8K0JUN3</accession>
<name>A0A8K0JUN3_LADFU</name>
<sequence>MKKRRERGREDVIELEMSQKRRMREIEREKQQGCNVGGGIREHRNRNFLGKNEVAAMKSSFWYQRDAEDIC</sequence>
<dbReference type="AlphaFoldDB" id="A0A8K0JUN3"/>
<organism evidence="1 2">
    <name type="scientific">Ladona fulva</name>
    <name type="common">Scarce chaser dragonfly</name>
    <name type="synonym">Libellula fulva</name>
    <dbReference type="NCBI Taxonomy" id="123851"/>
    <lineage>
        <taxon>Eukaryota</taxon>
        <taxon>Metazoa</taxon>
        <taxon>Ecdysozoa</taxon>
        <taxon>Arthropoda</taxon>
        <taxon>Hexapoda</taxon>
        <taxon>Insecta</taxon>
        <taxon>Pterygota</taxon>
        <taxon>Palaeoptera</taxon>
        <taxon>Odonata</taxon>
        <taxon>Epiprocta</taxon>
        <taxon>Anisoptera</taxon>
        <taxon>Libelluloidea</taxon>
        <taxon>Libellulidae</taxon>
        <taxon>Ladona</taxon>
    </lineage>
</organism>
<protein>
    <submittedName>
        <fullName evidence="1">Uncharacterized protein</fullName>
    </submittedName>
</protein>
<evidence type="ECO:0000313" key="1">
    <source>
        <dbReference type="EMBL" id="KAG8222654.1"/>
    </source>
</evidence>
<keyword evidence="2" id="KW-1185">Reference proteome</keyword>
<reference evidence="1" key="2">
    <citation type="submission" date="2017-10" db="EMBL/GenBank/DDBJ databases">
        <title>Ladona fulva Genome sequencing and assembly.</title>
        <authorList>
            <person name="Murali S."/>
            <person name="Richards S."/>
            <person name="Bandaranaike D."/>
            <person name="Bellair M."/>
            <person name="Blankenburg K."/>
            <person name="Chao H."/>
            <person name="Dinh H."/>
            <person name="Doddapaneni H."/>
            <person name="Dugan-Rocha S."/>
            <person name="Elkadiri S."/>
            <person name="Gnanaolivu R."/>
            <person name="Hernandez B."/>
            <person name="Skinner E."/>
            <person name="Javaid M."/>
            <person name="Lee S."/>
            <person name="Li M."/>
            <person name="Ming W."/>
            <person name="Munidasa M."/>
            <person name="Muniz J."/>
            <person name="Nguyen L."/>
            <person name="Hughes D."/>
            <person name="Osuji N."/>
            <person name="Pu L.-L."/>
            <person name="Puazo M."/>
            <person name="Qu C."/>
            <person name="Quiroz J."/>
            <person name="Raj R."/>
            <person name="Weissenberger G."/>
            <person name="Xin Y."/>
            <person name="Zou X."/>
            <person name="Han Y."/>
            <person name="Worley K."/>
            <person name="Muzny D."/>
            <person name="Gibbs R."/>
        </authorList>
    </citation>
    <scope>NUCLEOTIDE SEQUENCE</scope>
    <source>
        <strain evidence="1">Sampled in the wild</strain>
    </source>
</reference>
<dbReference type="Proteomes" id="UP000792457">
    <property type="component" value="Unassembled WGS sequence"/>
</dbReference>
<gene>
    <name evidence="1" type="ORF">J437_LFUL003776</name>
</gene>